<proteinExistence type="inferred from homology"/>
<evidence type="ECO:0000313" key="5">
    <source>
        <dbReference type="Proteomes" id="UP000030853"/>
    </source>
</evidence>
<keyword evidence="3" id="KW-1005">Bacterial flagellum biogenesis</keyword>
<evidence type="ECO:0000256" key="3">
    <source>
        <dbReference type="ARBA" id="ARBA00022795"/>
    </source>
</evidence>
<organism evidence="4 5">
    <name type="scientific">Pantoea rodasii</name>
    <dbReference type="NCBI Taxonomy" id="1076549"/>
    <lineage>
        <taxon>Bacteria</taxon>
        <taxon>Pseudomonadati</taxon>
        <taxon>Pseudomonadota</taxon>
        <taxon>Gammaproteobacteria</taxon>
        <taxon>Enterobacterales</taxon>
        <taxon>Erwiniaceae</taxon>
        <taxon>Pantoea</taxon>
    </lineage>
</organism>
<keyword evidence="4" id="KW-0969">Cilium</keyword>
<comment type="caution">
    <text evidence="4">The sequence shown here is derived from an EMBL/GenBank/DDBJ whole genome shotgun (WGS) entry which is preliminary data.</text>
</comment>
<dbReference type="Pfam" id="PF05130">
    <property type="entry name" value="FlgN"/>
    <property type="match status" value="1"/>
</dbReference>
<dbReference type="InterPro" id="IPR007809">
    <property type="entry name" value="FlgN-like"/>
</dbReference>
<evidence type="ECO:0000256" key="2">
    <source>
        <dbReference type="ARBA" id="ARBA00007703"/>
    </source>
</evidence>
<accession>A0A0B1R4Z6</accession>
<dbReference type="Proteomes" id="UP000030853">
    <property type="component" value="Unassembled WGS sequence"/>
</dbReference>
<dbReference type="Gene3D" id="1.20.58.300">
    <property type="entry name" value="FlgN-like"/>
    <property type="match status" value="1"/>
</dbReference>
<comment type="similarity">
    <text evidence="2">Belongs to the FlgN family.</text>
</comment>
<protein>
    <submittedName>
        <fullName evidence="4">Flagellar biosynthesis protein FlgN</fullName>
    </submittedName>
</protein>
<evidence type="ECO:0000313" key="4">
    <source>
        <dbReference type="EMBL" id="KHJ66746.1"/>
    </source>
</evidence>
<dbReference type="InterPro" id="IPR036679">
    <property type="entry name" value="FlgN-like_sf"/>
</dbReference>
<reference evidence="4 5" key="1">
    <citation type="submission" date="2014-11" db="EMBL/GenBank/DDBJ databases">
        <title>Genome sequencing of Pantoea rodasii ND03.</title>
        <authorList>
            <person name="Muhamad Yunos N.Y."/>
            <person name="Chan K.-G."/>
        </authorList>
    </citation>
    <scope>NUCLEOTIDE SEQUENCE [LARGE SCALE GENOMIC DNA]</scope>
    <source>
        <strain evidence="4 5">ND03</strain>
    </source>
</reference>
<dbReference type="AlphaFoldDB" id="A0A0B1R4Z6"/>
<gene>
    <name evidence="4" type="ORF">QU24_17540</name>
</gene>
<comment type="function">
    <text evidence="1">Required for the efficient initiation of filament assembly.</text>
</comment>
<dbReference type="SUPFAM" id="SSF140566">
    <property type="entry name" value="FlgN-like"/>
    <property type="match status" value="1"/>
</dbReference>
<keyword evidence="4" id="KW-0966">Cell projection</keyword>
<dbReference type="EMBL" id="JTJJ01000069">
    <property type="protein sequence ID" value="KHJ66746.1"/>
    <property type="molecule type" value="Genomic_DNA"/>
</dbReference>
<sequence length="143" mass="16209">MDNLLTTLEKMQDVLASLTVVMDEEQQQLSAGQVNGNLLQRISEDKSALLTTLNYLDEMRRNTEKSLGTQAPYGGHSDRERRWQSIQQHTRRLRDTNTHNGILLQHQIRYTHDALAVLKPHQTQAFYGPDGLGKGQATLSRKG</sequence>
<evidence type="ECO:0000256" key="1">
    <source>
        <dbReference type="ARBA" id="ARBA00002397"/>
    </source>
</evidence>
<dbReference type="GO" id="GO:0044780">
    <property type="term" value="P:bacterial-type flagellum assembly"/>
    <property type="evidence" value="ECO:0007669"/>
    <property type="project" value="InterPro"/>
</dbReference>
<dbReference type="RefSeq" id="WP_039333628.1">
    <property type="nucleotide sequence ID" value="NZ_JTJJ01000069.1"/>
</dbReference>
<keyword evidence="4" id="KW-0282">Flagellum</keyword>
<name>A0A0B1R4Z6_9GAMM</name>